<gene>
    <name evidence="2" type="ORF">G5B17_10825</name>
</gene>
<evidence type="ECO:0000313" key="2">
    <source>
        <dbReference type="EMBL" id="NSG85908.1"/>
    </source>
</evidence>
<keyword evidence="3" id="KW-1185">Reference proteome</keyword>
<dbReference type="PROSITE" id="PS51257">
    <property type="entry name" value="PROKAR_LIPOPROTEIN"/>
    <property type="match status" value="1"/>
</dbReference>
<keyword evidence="2" id="KW-0645">Protease</keyword>
<keyword evidence="2" id="KW-0378">Hydrolase</keyword>
<comment type="caution">
    <text evidence="2">The sequence shown here is derived from an EMBL/GenBank/DDBJ whole genome shotgun (WGS) entry which is preliminary data.</text>
</comment>
<dbReference type="RefSeq" id="WP_148461531.1">
    <property type="nucleotide sequence ID" value="NZ_JAAIPV010000005.1"/>
</dbReference>
<dbReference type="Pfam" id="PF14343">
    <property type="entry name" value="PrcB_C"/>
    <property type="match status" value="1"/>
</dbReference>
<dbReference type="GO" id="GO:0006508">
    <property type="term" value="P:proteolysis"/>
    <property type="evidence" value="ECO:0007669"/>
    <property type="project" value="UniProtKB-KW"/>
</dbReference>
<dbReference type="GO" id="GO:0008233">
    <property type="term" value="F:peptidase activity"/>
    <property type="evidence" value="ECO:0007669"/>
    <property type="project" value="UniProtKB-KW"/>
</dbReference>
<dbReference type="InterPro" id="IPR025748">
    <property type="entry name" value="PrcB_C_dom"/>
</dbReference>
<evidence type="ECO:0000259" key="1">
    <source>
        <dbReference type="Pfam" id="PF14343"/>
    </source>
</evidence>
<name>A0ABX2H721_9FIRM</name>
<reference evidence="2 3" key="1">
    <citation type="journal article" date="2020" name="Cell Host Microbe">
        <title>Functional and Genomic Variation between Human-Derived Isolates of Lachnospiraceae Reveals Inter- and Intra-Species Diversity.</title>
        <authorList>
            <person name="Sorbara M.T."/>
            <person name="Littmann E.R."/>
            <person name="Fontana E."/>
            <person name="Moody T.U."/>
            <person name="Kohout C.E."/>
            <person name="Gjonbalaj M."/>
            <person name="Eaton V."/>
            <person name="Seok R."/>
            <person name="Leiner I.M."/>
            <person name="Pamer E.G."/>
        </authorList>
    </citation>
    <scope>NUCLEOTIDE SEQUENCE [LARGE SCALE GENOMIC DNA]</scope>
    <source>
        <strain evidence="2 3">MSK.17.74</strain>
    </source>
</reference>
<organism evidence="2 3">
    <name type="scientific">Blautia faecis</name>
    <dbReference type="NCBI Taxonomy" id="871665"/>
    <lineage>
        <taxon>Bacteria</taxon>
        <taxon>Bacillati</taxon>
        <taxon>Bacillota</taxon>
        <taxon>Clostridia</taxon>
        <taxon>Lachnospirales</taxon>
        <taxon>Lachnospiraceae</taxon>
        <taxon>Blautia</taxon>
    </lineage>
</organism>
<sequence length="137" mass="15570">MKKTKAVLLGVILWSLLLVSGCNFIRIEEEPRKPLEYSIVKNEDLPAELAALIQEKKANEFQLTYQSEKELFLIKGYGQQMSGGYSISVEELGVTSQAVFFRTQLIGPSDEKMVLSPPSYPYIVVKTEYRKESVIFE</sequence>
<feature type="domain" description="PrcB C-terminal" evidence="1">
    <location>
        <begin position="72"/>
        <end position="128"/>
    </location>
</feature>
<dbReference type="EMBL" id="JAAITS010000028">
    <property type="protein sequence ID" value="NSG85908.1"/>
    <property type="molecule type" value="Genomic_DNA"/>
</dbReference>
<protein>
    <submittedName>
        <fullName evidence="2">Protease complex subunit PrcB family protein</fullName>
    </submittedName>
</protein>
<proteinExistence type="predicted"/>
<evidence type="ECO:0000313" key="3">
    <source>
        <dbReference type="Proteomes" id="UP001644719"/>
    </source>
</evidence>
<dbReference type="Proteomes" id="UP001644719">
    <property type="component" value="Unassembled WGS sequence"/>
</dbReference>
<accession>A0ABX2H721</accession>